<evidence type="ECO:0000256" key="2">
    <source>
        <dbReference type="ARBA" id="ARBA00007809"/>
    </source>
</evidence>
<comment type="caution">
    <text evidence="11">The sequence shown here is derived from an EMBL/GenBank/DDBJ whole genome shotgun (WGS) entry which is preliminary data.</text>
</comment>
<feature type="transmembrane region" description="Helical" evidence="10">
    <location>
        <begin position="39"/>
        <end position="62"/>
    </location>
</feature>
<dbReference type="Pfam" id="PF03083">
    <property type="entry name" value="MtN3_slv"/>
    <property type="match status" value="2"/>
</dbReference>
<dbReference type="EMBL" id="JBCNJP010000014">
    <property type="protein sequence ID" value="KAK9067669.1"/>
    <property type="molecule type" value="Genomic_DNA"/>
</dbReference>
<evidence type="ECO:0000256" key="5">
    <source>
        <dbReference type="ARBA" id="ARBA00022597"/>
    </source>
</evidence>
<feature type="transmembrane region" description="Helical" evidence="10">
    <location>
        <begin position="7"/>
        <end position="27"/>
    </location>
</feature>
<evidence type="ECO:0000256" key="4">
    <source>
        <dbReference type="ARBA" id="ARBA00022475"/>
    </source>
</evidence>
<evidence type="ECO:0000256" key="3">
    <source>
        <dbReference type="ARBA" id="ARBA00022448"/>
    </source>
</evidence>
<dbReference type="Gene3D" id="1.20.1280.290">
    <property type="match status" value="2"/>
</dbReference>
<comment type="similarity">
    <text evidence="2">Belongs to the SWEET sugar transporter family.</text>
</comment>
<feature type="transmembrane region" description="Helical" evidence="10">
    <location>
        <begin position="106"/>
        <end position="130"/>
    </location>
</feature>
<feature type="transmembrane region" description="Helical" evidence="10">
    <location>
        <begin position="202"/>
        <end position="224"/>
    </location>
</feature>
<dbReference type="InterPro" id="IPR004316">
    <property type="entry name" value="SWEET_rpt"/>
</dbReference>
<keyword evidence="9 10" id="KW-0472">Membrane</keyword>
<dbReference type="FunFam" id="1.20.1280.290:FF:000003">
    <property type="entry name" value="Bidirectional sugar transporter SWEET"/>
    <property type="match status" value="1"/>
</dbReference>
<dbReference type="FunFam" id="1.20.1280.290:FF:000001">
    <property type="entry name" value="Bidirectional sugar transporter SWEET"/>
    <property type="match status" value="1"/>
</dbReference>
<keyword evidence="3" id="KW-0813">Transport</keyword>
<organism evidence="11 12">
    <name type="scientific">Deinandra increscens subsp. villosa</name>
    <dbReference type="NCBI Taxonomy" id="3103831"/>
    <lineage>
        <taxon>Eukaryota</taxon>
        <taxon>Viridiplantae</taxon>
        <taxon>Streptophyta</taxon>
        <taxon>Embryophyta</taxon>
        <taxon>Tracheophyta</taxon>
        <taxon>Spermatophyta</taxon>
        <taxon>Magnoliopsida</taxon>
        <taxon>eudicotyledons</taxon>
        <taxon>Gunneridae</taxon>
        <taxon>Pentapetalae</taxon>
        <taxon>asterids</taxon>
        <taxon>campanulids</taxon>
        <taxon>Asterales</taxon>
        <taxon>Asteraceae</taxon>
        <taxon>Asteroideae</taxon>
        <taxon>Heliantheae alliance</taxon>
        <taxon>Madieae</taxon>
        <taxon>Madiinae</taxon>
        <taxon>Deinandra</taxon>
    </lineage>
</organism>
<dbReference type="InterPro" id="IPR047664">
    <property type="entry name" value="SWEET"/>
</dbReference>
<reference evidence="11 12" key="1">
    <citation type="submission" date="2024-04" db="EMBL/GenBank/DDBJ databases">
        <title>The reference genome of an endangered Asteraceae, Deinandra increscens subsp. villosa, native to the Central Coast of California.</title>
        <authorList>
            <person name="Guilliams M."/>
            <person name="Hasenstab-Lehman K."/>
            <person name="Meyer R."/>
            <person name="Mcevoy S."/>
        </authorList>
    </citation>
    <scope>NUCLEOTIDE SEQUENCE [LARGE SCALE GENOMIC DNA]</scope>
    <source>
        <tissue evidence="11">Leaf</tissue>
    </source>
</reference>
<evidence type="ECO:0000313" key="11">
    <source>
        <dbReference type="EMBL" id="KAK9067669.1"/>
    </source>
</evidence>
<keyword evidence="4" id="KW-1003">Cell membrane</keyword>
<keyword evidence="5" id="KW-0762">Sugar transport</keyword>
<feature type="transmembrane region" description="Helical" evidence="10">
    <location>
        <begin position="142"/>
        <end position="163"/>
    </location>
</feature>
<feature type="transmembrane region" description="Helical" evidence="10">
    <location>
        <begin position="169"/>
        <end position="190"/>
    </location>
</feature>
<dbReference type="Proteomes" id="UP001408789">
    <property type="component" value="Unassembled WGS sequence"/>
</dbReference>
<evidence type="ECO:0000256" key="6">
    <source>
        <dbReference type="ARBA" id="ARBA00022692"/>
    </source>
</evidence>
<gene>
    <name evidence="11" type="ORF">SSX86_011780</name>
</gene>
<dbReference type="PANTHER" id="PTHR10791">
    <property type="entry name" value="RAG1-ACTIVATING PROTEIN 1"/>
    <property type="match status" value="1"/>
</dbReference>
<evidence type="ECO:0000256" key="1">
    <source>
        <dbReference type="ARBA" id="ARBA00004651"/>
    </source>
</evidence>
<protein>
    <recommendedName>
        <fullName evidence="13">Bidirectional sugar transporter SWEET</fullName>
    </recommendedName>
</protein>
<name>A0AAP0D3A7_9ASTR</name>
<sequence length="345" mass="38588">MAVPAHLLPSIFGILGIHLLIFNSIQFNSIPHKILPSSLFPILFFNFVSYFTGNIISFCVFLAPIPTFYRIYKKKSTEGFQAVPYSVALFSCMLLLYYGYLKTENGMMIITINSIGCAIETAYLIAFLIYATKESRISAVKLVALFNILFFGLILVTTLFLTHHGPKQVAIVGWICAIFSVCVFAAPLSIMRLVIRTKSVEYMPFTLSFFLTLCAIMWFFYGLLIKDYYVATPNVLGFVFGVAQMILYVIYKDKKKQVRPMVQPKDEPVATVVDLGATLEMDEKSRAEIGVVLNMQEKAAMEKGVVLEVQEKPEGEGECGGEKKEDIAKVCLDLDGEMTIIPCVV</sequence>
<dbReference type="PANTHER" id="PTHR10791:SF157">
    <property type="entry name" value="BIDIRECTIONAL SUGAR TRANSPORTER SWEET"/>
    <property type="match status" value="1"/>
</dbReference>
<dbReference type="GO" id="GO:0005886">
    <property type="term" value="C:plasma membrane"/>
    <property type="evidence" value="ECO:0007669"/>
    <property type="project" value="UniProtKB-SubCell"/>
</dbReference>
<evidence type="ECO:0000256" key="7">
    <source>
        <dbReference type="ARBA" id="ARBA00022737"/>
    </source>
</evidence>
<evidence type="ECO:0000256" key="8">
    <source>
        <dbReference type="ARBA" id="ARBA00022989"/>
    </source>
</evidence>
<keyword evidence="7" id="KW-0677">Repeat</keyword>
<evidence type="ECO:0008006" key="13">
    <source>
        <dbReference type="Google" id="ProtNLM"/>
    </source>
</evidence>
<feature type="transmembrane region" description="Helical" evidence="10">
    <location>
        <begin position="82"/>
        <end position="100"/>
    </location>
</feature>
<dbReference type="AlphaFoldDB" id="A0AAP0D3A7"/>
<keyword evidence="12" id="KW-1185">Reference proteome</keyword>
<evidence type="ECO:0000256" key="9">
    <source>
        <dbReference type="ARBA" id="ARBA00023136"/>
    </source>
</evidence>
<accession>A0AAP0D3A7</accession>
<evidence type="ECO:0000256" key="10">
    <source>
        <dbReference type="SAM" id="Phobius"/>
    </source>
</evidence>
<comment type="subcellular location">
    <subcellularLocation>
        <location evidence="1">Cell membrane</location>
        <topology evidence="1">Multi-pass membrane protein</topology>
    </subcellularLocation>
</comment>
<keyword evidence="6 10" id="KW-0812">Transmembrane</keyword>
<feature type="transmembrane region" description="Helical" evidence="10">
    <location>
        <begin position="230"/>
        <end position="251"/>
    </location>
</feature>
<evidence type="ECO:0000313" key="12">
    <source>
        <dbReference type="Proteomes" id="UP001408789"/>
    </source>
</evidence>
<proteinExistence type="inferred from homology"/>
<dbReference type="GO" id="GO:0051119">
    <property type="term" value="F:sugar transmembrane transporter activity"/>
    <property type="evidence" value="ECO:0007669"/>
    <property type="project" value="InterPro"/>
</dbReference>
<keyword evidence="8 10" id="KW-1133">Transmembrane helix</keyword>